<keyword evidence="1" id="KW-0812">Transmembrane</keyword>
<comment type="caution">
    <text evidence="2">The sequence shown here is derived from an EMBL/GenBank/DDBJ whole genome shotgun (WGS) entry which is preliminary data.</text>
</comment>
<organism evidence="2 3">
    <name type="scientific">Fonsecaea nubica</name>
    <dbReference type="NCBI Taxonomy" id="856822"/>
    <lineage>
        <taxon>Eukaryota</taxon>
        <taxon>Fungi</taxon>
        <taxon>Dikarya</taxon>
        <taxon>Ascomycota</taxon>
        <taxon>Pezizomycotina</taxon>
        <taxon>Eurotiomycetes</taxon>
        <taxon>Chaetothyriomycetidae</taxon>
        <taxon>Chaetothyriales</taxon>
        <taxon>Herpotrichiellaceae</taxon>
        <taxon>Fonsecaea</taxon>
    </lineage>
</organism>
<feature type="transmembrane region" description="Helical" evidence="1">
    <location>
        <begin position="65"/>
        <end position="86"/>
    </location>
</feature>
<evidence type="ECO:0000313" key="2">
    <source>
        <dbReference type="EMBL" id="OAL31295.1"/>
    </source>
</evidence>
<dbReference type="Proteomes" id="UP000185904">
    <property type="component" value="Unassembled WGS sequence"/>
</dbReference>
<evidence type="ECO:0000313" key="3">
    <source>
        <dbReference type="Proteomes" id="UP000185904"/>
    </source>
</evidence>
<dbReference type="EMBL" id="LVCJ01000063">
    <property type="protein sequence ID" value="OAL31295.1"/>
    <property type="molecule type" value="Genomic_DNA"/>
</dbReference>
<name>A0A178CQV0_9EURO</name>
<feature type="transmembrane region" description="Helical" evidence="1">
    <location>
        <begin position="6"/>
        <end position="24"/>
    </location>
</feature>
<proteinExistence type="predicted"/>
<keyword evidence="1" id="KW-0472">Membrane</keyword>
<evidence type="ECO:0000256" key="1">
    <source>
        <dbReference type="SAM" id="Phobius"/>
    </source>
</evidence>
<reference evidence="2 3" key="1">
    <citation type="submission" date="2016-03" db="EMBL/GenBank/DDBJ databases">
        <title>The draft genome sequence of Fonsecaea nubica causative agent of cutaneous subcutaneous infection in human host.</title>
        <authorList>
            <person name="Costa F."/>
            <person name="Sybren D.H."/>
            <person name="Raittz R.T."/>
            <person name="Weiss V.A."/>
            <person name="Leao A.C."/>
            <person name="Gomes R."/>
            <person name="De Souza E.M."/>
            <person name="Pedrosa F.O."/>
            <person name="Steffens M.B."/>
            <person name="Bombassaro A."/>
            <person name="Tadra-Sfeir M.Z."/>
            <person name="Moreno L.F."/>
            <person name="Najafzadeh M.J."/>
            <person name="Felipe M.S."/>
            <person name="Teixeira M."/>
            <person name="Sun J."/>
            <person name="Xi L."/>
            <person name="Castro M.A."/>
            <person name="Vicente V.A."/>
        </authorList>
    </citation>
    <scope>NUCLEOTIDE SEQUENCE [LARGE SCALE GENOMIC DNA]</scope>
    <source>
        <strain evidence="2 3">CBS 269.64</strain>
    </source>
</reference>
<sequence length="103" mass="11177">MFIGLGVINFVACALTGVGLIYVIDSYYSVAPEAVLLVNGLKSIFAFGFSYAIVPWITLSGYAKAFGAMGGIVLAIELCAIPFLIWGKEIRHWTSNNLRVVSW</sequence>
<dbReference type="RefSeq" id="XP_022497482.1">
    <property type="nucleotide sequence ID" value="XM_022646485.1"/>
</dbReference>
<dbReference type="OrthoDB" id="268400at2759"/>
<feature type="transmembrane region" description="Helical" evidence="1">
    <location>
        <begin position="36"/>
        <end position="59"/>
    </location>
</feature>
<gene>
    <name evidence="2" type="ORF">AYO20_08205</name>
</gene>
<dbReference type="GeneID" id="34591612"/>
<dbReference type="AlphaFoldDB" id="A0A178CQV0"/>
<keyword evidence="1" id="KW-1133">Transmembrane helix</keyword>
<accession>A0A178CQV0</accession>
<keyword evidence="3" id="KW-1185">Reference proteome</keyword>
<protein>
    <submittedName>
        <fullName evidence="2">Uncharacterized protein</fullName>
    </submittedName>
</protein>